<dbReference type="InterPro" id="IPR036621">
    <property type="entry name" value="Anticodon-bd_dom_sf"/>
</dbReference>
<gene>
    <name evidence="12" type="ORF">SUNI508_00681</name>
</gene>
<keyword evidence="13" id="KW-1185">Reference proteome</keyword>
<comment type="caution">
    <text evidence="12">The sequence shown here is derived from an EMBL/GenBank/DDBJ whole genome shotgun (WGS) entry which is preliminary data.</text>
</comment>
<dbReference type="HAMAP" id="MF_01571">
    <property type="entry name" value="Pro_tRNA_synth_type3"/>
    <property type="match status" value="1"/>
</dbReference>
<evidence type="ECO:0000313" key="13">
    <source>
        <dbReference type="Proteomes" id="UP001408356"/>
    </source>
</evidence>
<evidence type="ECO:0000256" key="9">
    <source>
        <dbReference type="ARBA" id="ARBA00047671"/>
    </source>
</evidence>
<proteinExistence type="inferred from homology"/>
<feature type="region of interest" description="Disordered" evidence="10">
    <location>
        <begin position="1"/>
        <end position="31"/>
    </location>
</feature>
<feature type="compositionally biased region" description="Basic and acidic residues" evidence="10">
    <location>
        <begin position="101"/>
        <end position="126"/>
    </location>
</feature>
<feature type="compositionally biased region" description="Polar residues" evidence="10">
    <location>
        <begin position="1"/>
        <end position="16"/>
    </location>
</feature>
<dbReference type="CDD" id="cd00778">
    <property type="entry name" value="ProRS_core_arch_euk"/>
    <property type="match status" value="1"/>
</dbReference>
<protein>
    <recommendedName>
        <fullName evidence="2">proline--tRNA ligase</fullName>
        <ecNumber evidence="2">6.1.1.15</ecNumber>
    </recommendedName>
    <alternativeName>
        <fullName evidence="8">Prolyl-tRNA synthetase</fullName>
    </alternativeName>
</protein>
<sequence length="651" mass="72824">MGFKSVGSNPAAQRITNGGAVESGGHENTITPRNKLWLNRDILIEPTEHYWANNFESKHIERVKSIQAKMAETVEKAKEAVAAVTEQVKNVAVGSSEQPAEGDKGPSKSAQKKAEKEAKKAAEKAAKAAKQAAAPVAAKKQEDTLGLTVTKTENFSQWYQEVVLKSEMIEYYTEIAGFFVMRPATMYIWNQIRKWFTERIEAMGVDETNFPMFLSSKSLEKEKDHVEGFAPELAWVTKAGDKDLEVPVAVRPTSEAVMYPYYSKWIRSHRDLPLRLNQWNSVVRWEAKQTTPFLRAREFLWQEGHTAHLTEKLAGEEVLEILELYAGVYEQLLAVPVVRGTKTENEKFAGGHYTTTVEGYIPSNGRGIQGATSHCLGQNFSKMFDITVEDPAERGKHIHVWQNSWGLSTRVIGVMVMIHGDDKGLVLPPRIAKVQVVIIPLGITKSTTEEAKAAHYDQLADIKSNLKKAGVRVEDDLRDGYTPGWKFSDWELKGVPLRIEFGPKDAAKDVVTFARRDTGEKGTIPIADVAVKVPELLETIQSDMYTKAEKAFDEHRIVIDEWDKVIPALDAKNVVMIPFCLEPKCEDKIKDLTTGKQDQNPDLSVPQAPSMGMKSLCIPFKQPKDVVEGQKCLNPECQAAAKKYVMFGRSY</sequence>
<dbReference type="Pfam" id="PF03129">
    <property type="entry name" value="HGTP_anticodon"/>
    <property type="match status" value="1"/>
</dbReference>
<dbReference type="InterPro" id="IPR016061">
    <property type="entry name" value="Pro-tRNA_ligase_II_C"/>
</dbReference>
<dbReference type="Gene3D" id="3.30.110.30">
    <property type="entry name" value="C-terminal domain of ProRS"/>
    <property type="match status" value="1"/>
</dbReference>
<evidence type="ECO:0000256" key="1">
    <source>
        <dbReference type="ARBA" id="ARBA00008226"/>
    </source>
</evidence>
<dbReference type="GO" id="GO:0016874">
    <property type="term" value="F:ligase activity"/>
    <property type="evidence" value="ECO:0007669"/>
    <property type="project" value="UniProtKB-KW"/>
</dbReference>
<dbReference type="SUPFAM" id="SSF55681">
    <property type="entry name" value="Class II aaRS and biotin synthetases"/>
    <property type="match status" value="1"/>
</dbReference>
<evidence type="ECO:0000259" key="11">
    <source>
        <dbReference type="PROSITE" id="PS50862"/>
    </source>
</evidence>
<evidence type="ECO:0000256" key="6">
    <source>
        <dbReference type="ARBA" id="ARBA00022917"/>
    </source>
</evidence>
<dbReference type="CDD" id="cd00862">
    <property type="entry name" value="ProRS_anticodon_zinc"/>
    <property type="match status" value="1"/>
</dbReference>
<accession>A0ABR2V870</accession>
<evidence type="ECO:0000313" key="12">
    <source>
        <dbReference type="EMBL" id="KAK9422818.1"/>
    </source>
</evidence>
<feature type="domain" description="Aminoacyl-transfer RNA synthetases class-II family profile" evidence="11">
    <location>
        <begin position="188"/>
        <end position="428"/>
    </location>
</feature>
<dbReference type="NCBIfam" id="TIGR00408">
    <property type="entry name" value="proS_fam_I"/>
    <property type="match status" value="1"/>
</dbReference>
<dbReference type="Pfam" id="PF09180">
    <property type="entry name" value="ProRS-C_1"/>
    <property type="match status" value="1"/>
</dbReference>
<keyword evidence="7" id="KW-0030">Aminoacyl-tRNA synthetase</keyword>
<dbReference type="PANTHER" id="PTHR43382">
    <property type="entry name" value="PROLYL-TRNA SYNTHETASE"/>
    <property type="match status" value="1"/>
</dbReference>
<dbReference type="Gene3D" id="3.30.930.10">
    <property type="entry name" value="Bira Bifunctional Protein, Domain 2"/>
    <property type="match status" value="1"/>
</dbReference>
<evidence type="ECO:0000256" key="7">
    <source>
        <dbReference type="ARBA" id="ARBA00023146"/>
    </source>
</evidence>
<dbReference type="InterPro" id="IPR045864">
    <property type="entry name" value="aa-tRNA-synth_II/BPL/LPL"/>
</dbReference>
<comment type="similarity">
    <text evidence="1">Belongs to the class-II aminoacyl-tRNA synthetase family.</text>
</comment>
<evidence type="ECO:0000256" key="3">
    <source>
        <dbReference type="ARBA" id="ARBA00022598"/>
    </source>
</evidence>
<dbReference type="InterPro" id="IPR033721">
    <property type="entry name" value="ProRS_core_arch_euk"/>
</dbReference>
<name>A0ABR2V870_9PEZI</name>
<dbReference type="PROSITE" id="PS50862">
    <property type="entry name" value="AA_TRNA_LIGASE_II"/>
    <property type="match status" value="1"/>
</dbReference>
<organism evidence="12 13">
    <name type="scientific">Seiridium unicorne</name>
    <dbReference type="NCBI Taxonomy" id="138068"/>
    <lineage>
        <taxon>Eukaryota</taxon>
        <taxon>Fungi</taxon>
        <taxon>Dikarya</taxon>
        <taxon>Ascomycota</taxon>
        <taxon>Pezizomycotina</taxon>
        <taxon>Sordariomycetes</taxon>
        <taxon>Xylariomycetidae</taxon>
        <taxon>Amphisphaeriales</taxon>
        <taxon>Sporocadaceae</taxon>
        <taxon>Seiridium</taxon>
    </lineage>
</organism>
<dbReference type="Gene3D" id="3.40.50.800">
    <property type="entry name" value="Anticodon-binding domain"/>
    <property type="match status" value="1"/>
</dbReference>
<dbReference type="InterPro" id="IPR004154">
    <property type="entry name" value="Anticodon-bd"/>
</dbReference>
<dbReference type="EMBL" id="JARVKF010000112">
    <property type="protein sequence ID" value="KAK9422818.1"/>
    <property type="molecule type" value="Genomic_DNA"/>
</dbReference>
<dbReference type="PRINTS" id="PR01046">
    <property type="entry name" value="TRNASYNTHPRO"/>
</dbReference>
<keyword evidence="5" id="KW-0067">ATP-binding</keyword>
<dbReference type="SUPFAM" id="SSF52954">
    <property type="entry name" value="Class II aaRS ABD-related"/>
    <property type="match status" value="1"/>
</dbReference>
<dbReference type="InterPro" id="IPR002314">
    <property type="entry name" value="aa-tRNA-synt_IIb"/>
</dbReference>
<reference evidence="12 13" key="1">
    <citation type="journal article" date="2024" name="J. Plant Pathol.">
        <title>Sequence and assembly of the genome of Seiridium unicorne, isolate CBS 538.82, causal agent of cypress canker disease.</title>
        <authorList>
            <person name="Scali E."/>
            <person name="Rocca G.D."/>
            <person name="Danti R."/>
            <person name="Garbelotto M."/>
            <person name="Barberini S."/>
            <person name="Baroncelli R."/>
            <person name="Emiliani G."/>
        </authorList>
    </citation>
    <scope>NUCLEOTIDE SEQUENCE [LARGE SCALE GENOMIC DNA]</scope>
    <source>
        <strain evidence="12 13">BM-138-508</strain>
    </source>
</reference>
<dbReference type="Proteomes" id="UP001408356">
    <property type="component" value="Unassembled WGS sequence"/>
</dbReference>
<dbReference type="Pfam" id="PF00587">
    <property type="entry name" value="tRNA-synt_2b"/>
    <property type="match status" value="1"/>
</dbReference>
<dbReference type="InterPro" id="IPR017449">
    <property type="entry name" value="Pro-tRNA_synth_II"/>
</dbReference>
<dbReference type="SUPFAM" id="SSF64586">
    <property type="entry name" value="C-terminal domain of ProRS"/>
    <property type="match status" value="1"/>
</dbReference>
<evidence type="ECO:0000256" key="5">
    <source>
        <dbReference type="ARBA" id="ARBA00022840"/>
    </source>
</evidence>
<evidence type="ECO:0000256" key="8">
    <source>
        <dbReference type="ARBA" id="ARBA00029731"/>
    </source>
</evidence>
<dbReference type="PANTHER" id="PTHR43382:SF2">
    <property type="entry name" value="BIFUNCTIONAL GLUTAMATE_PROLINE--TRNA LIGASE"/>
    <property type="match status" value="1"/>
</dbReference>
<evidence type="ECO:0000256" key="10">
    <source>
        <dbReference type="SAM" id="MobiDB-lite"/>
    </source>
</evidence>
<dbReference type="InterPro" id="IPR002316">
    <property type="entry name" value="Pro-tRNA-ligase_IIa"/>
</dbReference>
<keyword evidence="3 12" id="KW-0436">Ligase</keyword>
<keyword evidence="4" id="KW-0547">Nucleotide-binding</keyword>
<dbReference type="EC" id="6.1.1.15" evidence="2"/>
<dbReference type="InterPro" id="IPR006195">
    <property type="entry name" value="aa-tRNA-synth_II"/>
</dbReference>
<evidence type="ECO:0000256" key="4">
    <source>
        <dbReference type="ARBA" id="ARBA00022741"/>
    </source>
</evidence>
<dbReference type="InterPro" id="IPR004499">
    <property type="entry name" value="Pro-tRNA-ligase_IIa_arc-type"/>
</dbReference>
<keyword evidence="6" id="KW-0648">Protein biosynthesis</keyword>
<evidence type="ECO:0000256" key="2">
    <source>
        <dbReference type="ARBA" id="ARBA00012831"/>
    </source>
</evidence>
<feature type="region of interest" description="Disordered" evidence="10">
    <location>
        <begin position="93"/>
        <end position="126"/>
    </location>
</feature>
<dbReference type="SMART" id="SM00946">
    <property type="entry name" value="ProRS-C_1"/>
    <property type="match status" value="1"/>
</dbReference>
<comment type="catalytic activity">
    <reaction evidence="9">
        <text>tRNA(Pro) + L-proline + ATP = L-prolyl-tRNA(Pro) + AMP + diphosphate</text>
        <dbReference type="Rhea" id="RHEA:14305"/>
        <dbReference type="Rhea" id="RHEA-COMP:9700"/>
        <dbReference type="Rhea" id="RHEA-COMP:9702"/>
        <dbReference type="ChEBI" id="CHEBI:30616"/>
        <dbReference type="ChEBI" id="CHEBI:33019"/>
        <dbReference type="ChEBI" id="CHEBI:60039"/>
        <dbReference type="ChEBI" id="CHEBI:78442"/>
        <dbReference type="ChEBI" id="CHEBI:78532"/>
        <dbReference type="ChEBI" id="CHEBI:456215"/>
        <dbReference type="EC" id="6.1.1.15"/>
    </reaction>
</comment>